<dbReference type="Proteomes" id="UP001159427">
    <property type="component" value="Unassembled WGS sequence"/>
</dbReference>
<protein>
    <recommendedName>
        <fullName evidence="1">Ig-like domain-containing protein</fullName>
    </recommendedName>
</protein>
<feature type="domain" description="Ig-like" evidence="1">
    <location>
        <begin position="1"/>
        <end position="97"/>
    </location>
</feature>
<dbReference type="EMBL" id="CALNXI010001257">
    <property type="protein sequence ID" value="CAH3162223.1"/>
    <property type="molecule type" value="Genomic_DNA"/>
</dbReference>
<feature type="non-terminal residue" evidence="2">
    <location>
        <position position="1"/>
    </location>
</feature>
<dbReference type="InterPro" id="IPR013783">
    <property type="entry name" value="Ig-like_fold"/>
</dbReference>
<dbReference type="InterPro" id="IPR036179">
    <property type="entry name" value="Ig-like_dom_sf"/>
</dbReference>
<accession>A0ABN8QHS6</accession>
<sequence length="97" mass="11035">TINVCEVFGQRYTHHKSHVPQAEDLTVDSQVVGLPLPTVTWRHRQQLITPSVRKMVNLHQLLNWSLPLRSAAVQLQLRIKGIQRADDGVYSCKAANR</sequence>
<evidence type="ECO:0000259" key="1">
    <source>
        <dbReference type="PROSITE" id="PS50835"/>
    </source>
</evidence>
<evidence type="ECO:0000313" key="3">
    <source>
        <dbReference type="Proteomes" id="UP001159427"/>
    </source>
</evidence>
<comment type="caution">
    <text evidence="2">The sequence shown here is derived from an EMBL/GenBank/DDBJ whole genome shotgun (WGS) entry which is preliminary data.</text>
</comment>
<name>A0ABN8QHS6_9CNID</name>
<feature type="non-terminal residue" evidence="2">
    <location>
        <position position="97"/>
    </location>
</feature>
<dbReference type="SUPFAM" id="SSF48726">
    <property type="entry name" value="Immunoglobulin"/>
    <property type="match status" value="1"/>
</dbReference>
<organism evidence="2 3">
    <name type="scientific">Porites evermanni</name>
    <dbReference type="NCBI Taxonomy" id="104178"/>
    <lineage>
        <taxon>Eukaryota</taxon>
        <taxon>Metazoa</taxon>
        <taxon>Cnidaria</taxon>
        <taxon>Anthozoa</taxon>
        <taxon>Hexacorallia</taxon>
        <taxon>Scleractinia</taxon>
        <taxon>Fungiina</taxon>
        <taxon>Poritidae</taxon>
        <taxon>Porites</taxon>
    </lineage>
</organism>
<dbReference type="InterPro" id="IPR007110">
    <property type="entry name" value="Ig-like_dom"/>
</dbReference>
<gene>
    <name evidence="2" type="ORF">PEVE_00004169</name>
</gene>
<reference evidence="2 3" key="1">
    <citation type="submission" date="2022-05" db="EMBL/GenBank/DDBJ databases">
        <authorList>
            <consortium name="Genoscope - CEA"/>
            <person name="William W."/>
        </authorList>
    </citation>
    <scope>NUCLEOTIDE SEQUENCE [LARGE SCALE GENOMIC DNA]</scope>
</reference>
<dbReference type="PROSITE" id="PS50835">
    <property type="entry name" value="IG_LIKE"/>
    <property type="match status" value="1"/>
</dbReference>
<evidence type="ECO:0000313" key="2">
    <source>
        <dbReference type="EMBL" id="CAH3162223.1"/>
    </source>
</evidence>
<keyword evidence="3" id="KW-1185">Reference proteome</keyword>
<dbReference type="Gene3D" id="2.60.40.10">
    <property type="entry name" value="Immunoglobulins"/>
    <property type="match status" value="1"/>
</dbReference>
<dbReference type="Pfam" id="PF13927">
    <property type="entry name" value="Ig_3"/>
    <property type="match status" value="1"/>
</dbReference>
<proteinExistence type="predicted"/>